<evidence type="ECO:0000313" key="1">
    <source>
        <dbReference type="EMBL" id="GAA3636161.1"/>
    </source>
</evidence>
<dbReference type="InterPro" id="IPR008928">
    <property type="entry name" value="6-hairpin_glycosidase_sf"/>
</dbReference>
<reference evidence="2" key="1">
    <citation type="journal article" date="2019" name="Int. J. Syst. Evol. Microbiol.">
        <title>The Global Catalogue of Microorganisms (GCM) 10K type strain sequencing project: providing services to taxonomists for standard genome sequencing and annotation.</title>
        <authorList>
            <consortium name="The Broad Institute Genomics Platform"/>
            <consortium name="The Broad Institute Genome Sequencing Center for Infectious Disease"/>
            <person name="Wu L."/>
            <person name="Ma J."/>
        </authorList>
    </citation>
    <scope>NUCLEOTIDE SEQUENCE [LARGE SCALE GENOMIC DNA]</scope>
    <source>
        <strain evidence="2">JCM 16929</strain>
    </source>
</reference>
<dbReference type="SUPFAM" id="SSF48208">
    <property type="entry name" value="Six-hairpin glycosidases"/>
    <property type="match status" value="1"/>
</dbReference>
<dbReference type="Gene3D" id="1.50.10.20">
    <property type="match status" value="1"/>
</dbReference>
<dbReference type="EMBL" id="BAABAB010000040">
    <property type="protein sequence ID" value="GAA3636161.1"/>
    <property type="molecule type" value="Genomic_DNA"/>
</dbReference>
<comment type="caution">
    <text evidence="1">The sequence shown here is derived from an EMBL/GenBank/DDBJ whole genome shotgun (WGS) entry which is preliminary data.</text>
</comment>
<dbReference type="PANTHER" id="PTHR47791:SF4">
    <property type="entry name" value="(PUTATIVE SECRETED PROTEIN)-RELATED"/>
    <property type="match status" value="1"/>
</dbReference>
<accession>A0ABP7AMB5</accession>
<dbReference type="InterPro" id="IPR005198">
    <property type="entry name" value="Glyco_hydro_76"/>
</dbReference>
<evidence type="ECO:0008006" key="3">
    <source>
        <dbReference type="Google" id="ProtNLM"/>
    </source>
</evidence>
<dbReference type="Pfam" id="PF03663">
    <property type="entry name" value="Glyco_hydro_76"/>
    <property type="match status" value="1"/>
</dbReference>
<keyword evidence="2" id="KW-1185">Reference proteome</keyword>
<organism evidence="1 2">
    <name type="scientific">Microlunatus ginsengisoli</name>
    <dbReference type="NCBI Taxonomy" id="363863"/>
    <lineage>
        <taxon>Bacteria</taxon>
        <taxon>Bacillati</taxon>
        <taxon>Actinomycetota</taxon>
        <taxon>Actinomycetes</taxon>
        <taxon>Propionibacteriales</taxon>
        <taxon>Propionibacteriaceae</taxon>
        <taxon>Microlunatus</taxon>
    </lineage>
</organism>
<dbReference type="PIRSF" id="PIRSF021505">
    <property type="entry name" value="O_gly_hdrol"/>
    <property type="match status" value="1"/>
</dbReference>
<dbReference type="InterPro" id="IPR006311">
    <property type="entry name" value="TAT_signal"/>
</dbReference>
<name>A0ABP7AMB5_9ACTN</name>
<gene>
    <name evidence="1" type="ORF">GCM10022236_43470</name>
</gene>
<dbReference type="InterPro" id="IPR014512">
    <property type="entry name" value="O_gly_hydro"/>
</dbReference>
<dbReference type="InterPro" id="IPR053169">
    <property type="entry name" value="MUG_Protein"/>
</dbReference>
<dbReference type="Proteomes" id="UP001501490">
    <property type="component" value="Unassembled WGS sequence"/>
</dbReference>
<protein>
    <recommendedName>
        <fullName evidence="3">Glycosyl hydrolase family 76</fullName>
    </recommendedName>
</protein>
<dbReference type="PROSITE" id="PS51318">
    <property type="entry name" value="TAT"/>
    <property type="match status" value="1"/>
</dbReference>
<evidence type="ECO:0000313" key="2">
    <source>
        <dbReference type="Proteomes" id="UP001501490"/>
    </source>
</evidence>
<sequence>MEAAHDTTKSGAIDHQPLTRRSCLAGLAGGALLVGSGGAGLAPQTASAEQRSGSPVWADRAEAAWDALRKNFAVNDGSGLYREHYPVSPEDRKYSFEWPFSQAHAAVQDLVGIPVVGRSYRPALTRHRRAQKEYWDDEGSTGRPGFASYPVAPYGDGGDFFYDDSEWVGLLDIQHWNRFHDDASLREAQRVFDLVISGWDDDTTHAAPGGVFWTQAPWSQDRNTVSNMPAALLGLGLYRITGMRIYLDWSVRMYEWTNRNLQRDNSLYNDHLGLEGAVDPTVWSYNQGIPIAVNCLLADLTGQRRYLREARRIAAAAADFYGTAALDGQPVFFNSIYFKCLLLLEYYTGGRESLQTMRAYGERLWRNHRDRSTGLFQFAGDGTTQMIEQAAVTQIFAVLGWPRHDYRLLA</sequence>
<dbReference type="RefSeq" id="WP_344808535.1">
    <property type="nucleotide sequence ID" value="NZ_BAABAB010000040.1"/>
</dbReference>
<dbReference type="PANTHER" id="PTHR47791">
    <property type="entry name" value="MEIOTICALLY UP-REGULATED GENE 191 PROTEIN"/>
    <property type="match status" value="1"/>
</dbReference>
<proteinExistence type="predicted"/>